<feature type="domain" description="N-acyl amino acid synthase FeeM catalytic core" evidence="1">
    <location>
        <begin position="83"/>
        <end position="235"/>
    </location>
</feature>
<proteinExistence type="predicted"/>
<evidence type="ECO:0000313" key="4">
    <source>
        <dbReference type="Proteomes" id="UP000253850"/>
    </source>
</evidence>
<keyword evidence="5" id="KW-1185">Reference proteome</keyword>
<dbReference type="SUPFAM" id="SSF55729">
    <property type="entry name" value="Acyl-CoA N-acyltransferases (Nat)"/>
    <property type="match status" value="1"/>
</dbReference>
<accession>A0AAX2A877</accession>
<dbReference type="InterPro" id="IPR016181">
    <property type="entry name" value="Acyl_CoA_acyltransferase"/>
</dbReference>
<dbReference type="Proteomes" id="UP000253850">
    <property type="component" value="Chromosome"/>
</dbReference>
<dbReference type="EMBL" id="CP031217">
    <property type="protein sequence ID" value="AXH11284.1"/>
    <property type="molecule type" value="Genomic_DNA"/>
</dbReference>
<evidence type="ECO:0000313" key="3">
    <source>
        <dbReference type="EMBL" id="RXK09553.1"/>
    </source>
</evidence>
<evidence type="ECO:0000313" key="5">
    <source>
        <dbReference type="Proteomes" id="UP000289193"/>
    </source>
</evidence>
<protein>
    <recommendedName>
        <fullName evidence="1">N-acyl amino acid synthase FeeM catalytic core domain-containing protein</fullName>
    </recommendedName>
</protein>
<evidence type="ECO:0000313" key="2">
    <source>
        <dbReference type="EMBL" id="AXH11284.1"/>
    </source>
</evidence>
<evidence type="ECO:0000259" key="1">
    <source>
        <dbReference type="Pfam" id="PF21926"/>
    </source>
</evidence>
<gene>
    <name evidence="2" type="ORF">ABIV_0250</name>
    <name evidence="3" type="ORF">CRV05_09620</name>
</gene>
<reference evidence="2 4" key="2">
    <citation type="submission" date="2018-07" db="EMBL/GenBank/DDBJ databases">
        <title>Complete genome of the Arcobacter bivalviorum type strain LMG 26154.</title>
        <authorList>
            <person name="Miller W.G."/>
            <person name="Yee E."/>
            <person name="Bono J.L."/>
        </authorList>
    </citation>
    <scope>NUCLEOTIDE SEQUENCE [LARGE SCALE GENOMIC DNA]</scope>
    <source>
        <strain evidence="2 4">LMG 26154</strain>
    </source>
</reference>
<name>A0AAX2A877_9BACT</name>
<dbReference type="EMBL" id="PDKM01000005">
    <property type="protein sequence ID" value="RXK09553.1"/>
    <property type="molecule type" value="Genomic_DNA"/>
</dbReference>
<reference evidence="3 5" key="1">
    <citation type="submission" date="2017-10" db="EMBL/GenBank/DDBJ databases">
        <title>Genomics of the genus Arcobacter.</title>
        <authorList>
            <person name="Perez-Cataluna A."/>
            <person name="Figueras M.J."/>
        </authorList>
    </citation>
    <scope>NUCLEOTIDE SEQUENCE [LARGE SCALE GENOMIC DNA]</scope>
    <source>
        <strain evidence="3 5">CECT 7835</strain>
    </source>
</reference>
<dbReference type="Gene3D" id="3.40.630.30">
    <property type="match status" value="1"/>
</dbReference>
<dbReference type="Pfam" id="PF21926">
    <property type="entry name" value="FeeM"/>
    <property type="match status" value="1"/>
</dbReference>
<dbReference type="RefSeq" id="WP_114838169.1">
    <property type="nucleotide sequence ID" value="NZ_CP031217.1"/>
</dbReference>
<organism evidence="3 5">
    <name type="scientific">Halarcobacter bivalviorum</name>
    <dbReference type="NCBI Taxonomy" id="663364"/>
    <lineage>
        <taxon>Bacteria</taxon>
        <taxon>Pseudomonadati</taxon>
        <taxon>Campylobacterota</taxon>
        <taxon>Epsilonproteobacteria</taxon>
        <taxon>Campylobacterales</taxon>
        <taxon>Arcobacteraceae</taxon>
        <taxon>Halarcobacter</taxon>
    </lineage>
</organism>
<dbReference type="InterPro" id="IPR054597">
    <property type="entry name" value="FeeM_cat"/>
</dbReference>
<dbReference type="Proteomes" id="UP000289193">
    <property type="component" value="Unassembled WGS sequence"/>
</dbReference>
<dbReference type="AlphaFoldDB" id="A0AAX2A877"/>
<dbReference type="KEGG" id="hbv:ABIV_0250"/>
<sequence length="255" mass="29794">MSHLNRNISINFLQEFVNHNIDSKLNYFPEKFNEEQRYALEIFKKRVFLEEIIEDTISFNKNLNWDNKYTNTNLATTAEELIEVFKLRSTVYKEISYQKECPDEIDGLNFDLFDKNSAVIYCKNNNEVSGTIRLIFDSKEGLPSEKKCSFDKQREEFSLIGEISRNIVKTRNKGLNQEFKYLMCGIYNIFVNNGIDMALSGIRADHLKLFEKLGGVQVEKELDSYGNVDIPFLIISYNPTFASKFFKKVFLKELA</sequence>